<name>A0A7H1B456_9ACTN</name>
<protein>
    <submittedName>
        <fullName evidence="2">Uncharacterized protein</fullName>
    </submittedName>
</protein>
<proteinExistence type="predicted"/>
<dbReference type="RefSeq" id="WP_188336265.1">
    <property type="nucleotide sequence ID" value="NZ_CP061281.1"/>
</dbReference>
<feature type="region of interest" description="Disordered" evidence="1">
    <location>
        <begin position="1"/>
        <end position="102"/>
    </location>
</feature>
<dbReference type="Proteomes" id="UP000516428">
    <property type="component" value="Chromosome"/>
</dbReference>
<keyword evidence="3" id="KW-1185">Reference proteome</keyword>
<evidence type="ECO:0000313" key="3">
    <source>
        <dbReference type="Proteomes" id="UP000516428"/>
    </source>
</evidence>
<dbReference type="AlphaFoldDB" id="A0A7H1B456"/>
<accession>A0A7H1B456</accession>
<evidence type="ECO:0000313" key="2">
    <source>
        <dbReference type="EMBL" id="QNS03511.1"/>
    </source>
</evidence>
<dbReference type="EMBL" id="CP061281">
    <property type="protein sequence ID" value="QNS03511.1"/>
    <property type="molecule type" value="Genomic_DNA"/>
</dbReference>
<sequence length="102" mass="10801">MRREPGGEVVLHHPAAGLGTALDRPRGPATGRPIGRSRAALLADPDTPRTTGELARRNGLAPATVSHQLGIPHRSGPARVSLRAAPRPGDRERRPRPTRPGP</sequence>
<organism evidence="2 3">
    <name type="scientific">Streptomyces xanthii</name>
    <dbReference type="NCBI Taxonomy" id="2768069"/>
    <lineage>
        <taxon>Bacteria</taxon>
        <taxon>Bacillati</taxon>
        <taxon>Actinomycetota</taxon>
        <taxon>Actinomycetes</taxon>
        <taxon>Kitasatosporales</taxon>
        <taxon>Streptomycetaceae</taxon>
        <taxon>Streptomyces</taxon>
    </lineage>
</organism>
<gene>
    <name evidence="2" type="ORF">IAG42_07605</name>
</gene>
<evidence type="ECO:0000256" key="1">
    <source>
        <dbReference type="SAM" id="MobiDB-lite"/>
    </source>
</evidence>
<reference evidence="2 3" key="1">
    <citation type="submission" date="2020-09" db="EMBL/GenBank/DDBJ databases">
        <title>A novel species.</title>
        <authorList>
            <person name="Gao J."/>
        </authorList>
    </citation>
    <scope>NUCLEOTIDE SEQUENCE [LARGE SCALE GENOMIC DNA]</scope>
    <source>
        <strain evidence="2 3">CRXT-Y-14</strain>
    </source>
</reference>
<dbReference type="KEGG" id="sxn:IAG42_07605"/>